<dbReference type="SUPFAM" id="SSF81653">
    <property type="entry name" value="Calcium ATPase, transduction domain A"/>
    <property type="match status" value="1"/>
</dbReference>
<keyword evidence="14" id="KW-1185">Reference proteome</keyword>
<evidence type="ECO:0000256" key="11">
    <source>
        <dbReference type="SAM" id="MobiDB-lite"/>
    </source>
</evidence>
<dbReference type="NCBIfam" id="TIGR01525">
    <property type="entry name" value="ATPase-IB_hvy"/>
    <property type="match status" value="1"/>
</dbReference>
<sequence>MSIEEVSAVMEVGGVQWASSKAVAESMLSHRPGVIRVEANPIAQTALVTFDPGQTSIADLTRWVQDCGYHCAGRSVPDHICDPQETPKGSDNESQPMEMSHDASMANEGHDASMTHKGHSARTAQETMGHGGAHAGMSMDAMVRDMRNRFLVAAVLSIPIILWSPIGRDVIGFALPAPFGLRDDVFSLLLSLPVIFYAAWIFFDGAFRALRARTLDMMVLVAVGVGAGWLYSVIVTLTGGGDVFYEAATVLASFVLLGHWFEMRARGGANDAIRTLLELAPSMAVVLRDGEAIELPTAEVLPGDLMMVRPGAKIPTDGVVEEGDSDIDESMVTGESLPVAKSVGSAVIGATVNTTGTLRVRATKVGADTALAQIVALVQEAQNSKAPGQRLADRAAFWLVLVALIGGGLTLAAWLFTGASLPTAILFAITVVVITCPDALGLATPTAIMVGTGLGAKRGVLFKNATALETAARIDTVVMDKTGTLTKGQPEVTDFLTVGYDEKTLLALVAAVERESEHPLAGAVVDYATTRNVPALKASDFRNVPGHGAGATVDGRRVLVGNRKLLLDQGVDAGPVIPQRDELAATGRTAVLIAVDGQAVGVIALADAVRETAAAAVAALHDAGIEVVMLTGDNAATANRIATLLEIDTVIADVLPEEKSAKIAALQQAGRRVAMVGDGVNDAPALAQADLGIAIGAGTDVAIETADVVLMRSDPLDVPIALRIGKGTVRKMRQNLGWAIGYNVIALPIAAGIFYPGFGIKLSPEIAAISMSGSSVIVAVNALLLKRLHLPDSADTQTARTTQPVVSETH</sequence>
<dbReference type="OrthoDB" id="7059309at2"/>
<dbReference type="EMBL" id="SOFL01000020">
    <property type="protein sequence ID" value="TFC03832.1"/>
    <property type="molecule type" value="Genomic_DNA"/>
</dbReference>
<dbReference type="Gene3D" id="3.30.70.100">
    <property type="match status" value="1"/>
</dbReference>
<feature type="transmembrane region" description="Helical" evidence="10">
    <location>
        <begin position="736"/>
        <end position="754"/>
    </location>
</feature>
<comment type="subcellular location">
    <subcellularLocation>
        <location evidence="1">Cell membrane</location>
        <topology evidence="1">Multi-pass membrane protein</topology>
    </subcellularLocation>
</comment>
<dbReference type="InterPro" id="IPR001757">
    <property type="entry name" value="P_typ_ATPase"/>
</dbReference>
<keyword evidence="6 10" id="KW-0067">ATP-binding</keyword>
<dbReference type="GO" id="GO:0016887">
    <property type="term" value="F:ATP hydrolysis activity"/>
    <property type="evidence" value="ECO:0007669"/>
    <property type="project" value="InterPro"/>
</dbReference>
<dbReference type="NCBIfam" id="TIGR01511">
    <property type="entry name" value="ATPase-IB1_Cu"/>
    <property type="match status" value="1"/>
</dbReference>
<keyword evidence="3 10" id="KW-0812">Transmembrane</keyword>
<feature type="compositionally biased region" description="Polar residues" evidence="11">
    <location>
        <begin position="87"/>
        <end position="97"/>
    </location>
</feature>
<dbReference type="NCBIfam" id="TIGR01494">
    <property type="entry name" value="ATPase_P-type"/>
    <property type="match status" value="1"/>
</dbReference>
<keyword evidence="8 10" id="KW-1133">Transmembrane helix</keyword>
<dbReference type="InterPro" id="IPR023299">
    <property type="entry name" value="ATPase_P-typ_cyto_dom_N"/>
</dbReference>
<keyword evidence="10" id="KW-1003">Cell membrane</keyword>
<dbReference type="Pfam" id="PF00403">
    <property type="entry name" value="HMA"/>
    <property type="match status" value="1"/>
</dbReference>
<evidence type="ECO:0000256" key="1">
    <source>
        <dbReference type="ARBA" id="ARBA00004651"/>
    </source>
</evidence>
<evidence type="ECO:0000256" key="4">
    <source>
        <dbReference type="ARBA" id="ARBA00022723"/>
    </source>
</evidence>
<dbReference type="InterPro" id="IPR044492">
    <property type="entry name" value="P_typ_ATPase_HD_dom"/>
</dbReference>
<keyword evidence="5 10" id="KW-0547">Nucleotide-binding</keyword>
<dbReference type="InterPro" id="IPR036163">
    <property type="entry name" value="HMA_dom_sf"/>
</dbReference>
<dbReference type="Pfam" id="PF00122">
    <property type="entry name" value="E1-E2_ATPase"/>
    <property type="match status" value="1"/>
</dbReference>
<dbReference type="SUPFAM" id="SSF55008">
    <property type="entry name" value="HMA, heavy metal-associated domain"/>
    <property type="match status" value="1"/>
</dbReference>
<dbReference type="InterPro" id="IPR023214">
    <property type="entry name" value="HAD_sf"/>
</dbReference>
<evidence type="ECO:0000256" key="9">
    <source>
        <dbReference type="ARBA" id="ARBA00023136"/>
    </source>
</evidence>
<evidence type="ECO:0000256" key="8">
    <source>
        <dbReference type="ARBA" id="ARBA00022989"/>
    </source>
</evidence>
<dbReference type="SUPFAM" id="SSF81665">
    <property type="entry name" value="Calcium ATPase, transmembrane domain M"/>
    <property type="match status" value="1"/>
</dbReference>
<evidence type="ECO:0000259" key="12">
    <source>
        <dbReference type="PROSITE" id="PS50846"/>
    </source>
</evidence>
<feature type="transmembrane region" description="Helical" evidence="10">
    <location>
        <begin position="215"/>
        <end position="237"/>
    </location>
</feature>
<dbReference type="PROSITE" id="PS00154">
    <property type="entry name" value="ATPASE_E1_E2"/>
    <property type="match status" value="1"/>
</dbReference>
<accession>A0A4V3ICY5</accession>
<dbReference type="SFLD" id="SFLDG00002">
    <property type="entry name" value="C1.7:_P-type_atpase_like"/>
    <property type="match status" value="1"/>
</dbReference>
<feature type="transmembrane region" description="Helical" evidence="10">
    <location>
        <begin position="243"/>
        <end position="261"/>
    </location>
</feature>
<feature type="region of interest" description="Disordered" evidence="11">
    <location>
        <begin position="108"/>
        <end position="132"/>
    </location>
</feature>
<dbReference type="PANTHER" id="PTHR43520:SF8">
    <property type="entry name" value="P-TYPE CU(+) TRANSPORTER"/>
    <property type="match status" value="1"/>
</dbReference>
<dbReference type="AlphaFoldDB" id="A0A4V3ICY5"/>
<dbReference type="GO" id="GO:0055070">
    <property type="term" value="P:copper ion homeostasis"/>
    <property type="evidence" value="ECO:0007669"/>
    <property type="project" value="TreeGrafter"/>
</dbReference>
<evidence type="ECO:0000313" key="14">
    <source>
        <dbReference type="Proteomes" id="UP000297907"/>
    </source>
</evidence>
<dbReference type="Gene3D" id="2.70.150.10">
    <property type="entry name" value="Calcium-transporting ATPase, cytoplasmic transduction domain A"/>
    <property type="match status" value="1"/>
</dbReference>
<evidence type="ECO:0000313" key="13">
    <source>
        <dbReference type="EMBL" id="TFC03832.1"/>
    </source>
</evidence>
<dbReference type="SUPFAM" id="SSF56784">
    <property type="entry name" value="HAD-like"/>
    <property type="match status" value="1"/>
</dbReference>
<keyword evidence="4 10" id="KW-0479">Metal-binding</keyword>
<comment type="similarity">
    <text evidence="2 10">Belongs to the cation transport ATPase (P-type) (TC 3.A.3) family. Type IB subfamily.</text>
</comment>
<feature type="transmembrane region" description="Helical" evidence="10">
    <location>
        <begin position="423"/>
        <end position="448"/>
    </location>
</feature>
<evidence type="ECO:0000256" key="3">
    <source>
        <dbReference type="ARBA" id="ARBA00022692"/>
    </source>
</evidence>
<feature type="transmembrane region" description="Helical" evidence="10">
    <location>
        <begin position="766"/>
        <end position="785"/>
    </location>
</feature>
<dbReference type="InterPro" id="IPR059000">
    <property type="entry name" value="ATPase_P-type_domA"/>
</dbReference>
<feature type="domain" description="HMA" evidence="12">
    <location>
        <begin position="6"/>
        <end position="72"/>
    </location>
</feature>
<evidence type="ECO:0000256" key="5">
    <source>
        <dbReference type="ARBA" id="ARBA00022741"/>
    </source>
</evidence>
<dbReference type="Pfam" id="PF00702">
    <property type="entry name" value="Hydrolase"/>
    <property type="match status" value="1"/>
</dbReference>
<dbReference type="GO" id="GO:0005886">
    <property type="term" value="C:plasma membrane"/>
    <property type="evidence" value="ECO:0007669"/>
    <property type="project" value="UniProtKB-SubCell"/>
</dbReference>
<dbReference type="Gene3D" id="3.40.1110.10">
    <property type="entry name" value="Calcium-transporting ATPase, cytoplasmic domain N"/>
    <property type="match status" value="1"/>
</dbReference>
<dbReference type="GO" id="GO:0043682">
    <property type="term" value="F:P-type divalent copper transporter activity"/>
    <property type="evidence" value="ECO:0007669"/>
    <property type="project" value="TreeGrafter"/>
</dbReference>
<dbReference type="PANTHER" id="PTHR43520">
    <property type="entry name" value="ATP7, ISOFORM B"/>
    <property type="match status" value="1"/>
</dbReference>
<gene>
    <name evidence="13" type="ORF">E3O42_05980</name>
</gene>
<evidence type="ECO:0000256" key="7">
    <source>
        <dbReference type="ARBA" id="ARBA00022967"/>
    </source>
</evidence>
<feature type="transmembrane region" description="Helical" evidence="10">
    <location>
        <begin position="395"/>
        <end position="417"/>
    </location>
</feature>
<comment type="caution">
    <text evidence="13">The sequence shown here is derived from an EMBL/GenBank/DDBJ whole genome shotgun (WGS) entry which is preliminary data.</text>
</comment>
<dbReference type="InterPro" id="IPR006121">
    <property type="entry name" value="HMA_dom"/>
</dbReference>
<dbReference type="InterPro" id="IPR036412">
    <property type="entry name" value="HAD-like_sf"/>
</dbReference>
<dbReference type="Proteomes" id="UP000297907">
    <property type="component" value="Unassembled WGS sequence"/>
</dbReference>
<protein>
    <submittedName>
        <fullName evidence="13">Copper-translocating P-type ATPase</fullName>
    </submittedName>
</protein>
<evidence type="ECO:0000256" key="6">
    <source>
        <dbReference type="ARBA" id="ARBA00022840"/>
    </source>
</evidence>
<dbReference type="SFLD" id="SFLDS00003">
    <property type="entry name" value="Haloacid_Dehalogenase"/>
    <property type="match status" value="1"/>
</dbReference>
<dbReference type="Gene3D" id="3.40.50.1000">
    <property type="entry name" value="HAD superfamily/HAD-like"/>
    <property type="match status" value="1"/>
</dbReference>
<dbReference type="RefSeq" id="WP_134453069.1">
    <property type="nucleotide sequence ID" value="NZ_SOFL01000020.1"/>
</dbReference>
<dbReference type="GO" id="GO:0005507">
    <property type="term" value="F:copper ion binding"/>
    <property type="evidence" value="ECO:0007669"/>
    <property type="project" value="TreeGrafter"/>
</dbReference>
<keyword evidence="7" id="KW-1278">Translocase</keyword>
<proteinExistence type="inferred from homology"/>
<reference evidence="13 14" key="1">
    <citation type="submission" date="2019-03" db="EMBL/GenBank/DDBJ databases">
        <title>Genomics of glacier-inhabiting Cryobacterium strains.</title>
        <authorList>
            <person name="Liu Q."/>
            <person name="Xin Y.-H."/>
        </authorList>
    </citation>
    <scope>NUCLEOTIDE SEQUENCE [LARGE SCALE GENOMIC DNA]</scope>
    <source>
        <strain evidence="13 14">RHLS22-1</strain>
    </source>
</reference>
<dbReference type="InterPro" id="IPR018303">
    <property type="entry name" value="ATPase_P-typ_P_site"/>
</dbReference>
<keyword evidence="9 10" id="KW-0472">Membrane</keyword>
<organism evidence="13 14">
    <name type="scientific">Cryobacterium adonitolivorans</name>
    <dbReference type="NCBI Taxonomy" id="1259189"/>
    <lineage>
        <taxon>Bacteria</taxon>
        <taxon>Bacillati</taxon>
        <taxon>Actinomycetota</taxon>
        <taxon>Actinomycetes</taxon>
        <taxon>Micrococcales</taxon>
        <taxon>Microbacteriaceae</taxon>
        <taxon>Cryobacterium</taxon>
    </lineage>
</organism>
<dbReference type="CDD" id="cd00371">
    <property type="entry name" value="HMA"/>
    <property type="match status" value="1"/>
</dbReference>
<dbReference type="FunFam" id="2.70.150.10:FF:000002">
    <property type="entry name" value="Copper-transporting ATPase 1, putative"/>
    <property type="match status" value="1"/>
</dbReference>
<evidence type="ECO:0000256" key="10">
    <source>
        <dbReference type="RuleBase" id="RU362081"/>
    </source>
</evidence>
<dbReference type="PRINTS" id="PR00119">
    <property type="entry name" value="CATATPASE"/>
</dbReference>
<dbReference type="PROSITE" id="PS50846">
    <property type="entry name" value="HMA_2"/>
    <property type="match status" value="1"/>
</dbReference>
<evidence type="ECO:0000256" key="2">
    <source>
        <dbReference type="ARBA" id="ARBA00006024"/>
    </source>
</evidence>
<name>A0A4V3ICY5_9MICO</name>
<feature type="transmembrane region" description="Helical" evidence="10">
    <location>
        <begin position="186"/>
        <end position="203"/>
    </location>
</feature>
<dbReference type="CDD" id="cd02094">
    <property type="entry name" value="P-type_ATPase_Cu-like"/>
    <property type="match status" value="1"/>
</dbReference>
<dbReference type="GO" id="GO:0005524">
    <property type="term" value="F:ATP binding"/>
    <property type="evidence" value="ECO:0007669"/>
    <property type="project" value="UniProtKB-UniRule"/>
</dbReference>
<feature type="transmembrane region" description="Helical" evidence="10">
    <location>
        <begin position="149"/>
        <end position="166"/>
    </location>
</feature>
<dbReference type="InterPro" id="IPR027256">
    <property type="entry name" value="P-typ_ATPase_IB"/>
</dbReference>
<dbReference type="InterPro" id="IPR023298">
    <property type="entry name" value="ATPase_P-typ_TM_dom_sf"/>
</dbReference>
<dbReference type="SFLD" id="SFLDF00027">
    <property type="entry name" value="p-type_atpase"/>
    <property type="match status" value="1"/>
</dbReference>
<feature type="region of interest" description="Disordered" evidence="11">
    <location>
        <begin position="81"/>
        <end position="100"/>
    </location>
</feature>
<dbReference type="InterPro" id="IPR008250">
    <property type="entry name" value="ATPase_P-typ_transduc_dom_A_sf"/>
</dbReference>